<evidence type="ECO:0000259" key="4">
    <source>
        <dbReference type="Pfam" id="PF02275"/>
    </source>
</evidence>
<dbReference type="Gene3D" id="3.60.60.10">
    <property type="entry name" value="Penicillin V Acylase, Chain A"/>
    <property type="match status" value="1"/>
</dbReference>
<dbReference type="InterPro" id="IPR052193">
    <property type="entry name" value="Peptidase_C59"/>
</dbReference>
<reference evidence="5 6" key="1">
    <citation type="submission" date="2023-06" db="EMBL/GenBank/DDBJ databases">
        <title>Black Yeasts Isolated from many extreme environments.</title>
        <authorList>
            <person name="Coleine C."/>
            <person name="Stajich J.E."/>
            <person name="Selbmann L."/>
        </authorList>
    </citation>
    <scope>NUCLEOTIDE SEQUENCE [LARGE SCALE GENOMIC DNA]</scope>
    <source>
        <strain evidence="5 6">CCFEE 5887</strain>
    </source>
</reference>
<evidence type="ECO:0000256" key="2">
    <source>
        <dbReference type="ARBA" id="ARBA00022801"/>
    </source>
</evidence>
<dbReference type="PANTHER" id="PTHR35527">
    <property type="entry name" value="CHOLOYLGLYCINE HYDROLASE"/>
    <property type="match status" value="1"/>
</dbReference>
<keyword evidence="3" id="KW-0732">Signal</keyword>
<dbReference type="Pfam" id="PF02275">
    <property type="entry name" value="CBAH"/>
    <property type="match status" value="1"/>
</dbReference>
<dbReference type="SUPFAM" id="SSF56235">
    <property type="entry name" value="N-terminal nucleophile aminohydrolases (Ntn hydrolases)"/>
    <property type="match status" value="1"/>
</dbReference>
<gene>
    <name evidence="5" type="ORF">LTR25_006483</name>
</gene>
<dbReference type="Proteomes" id="UP001345827">
    <property type="component" value="Unassembled WGS sequence"/>
</dbReference>
<dbReference type="InterPro" id="IPR029132">
    <property type="entry name" value="CBAH/NAAA_C"/>
</dbReference>
<evidence type="ECO:0000256" key="1">
    <source>
        <dbReference type="ARBA" id="ARBA00006625"/>
    </source>
</evidence>
<evidence type="ECO:0000313" key="5">
    <source>
        <dbReference type="EMBL" id="KAK5534451.1"/>
    </source>
</evidence>
<dbReference type="InterPro" id="IPR029055">
    <property type="entry name" value="Ntn_hydrolases_N"/>
</dbReference>
<evidence type="ECO:0000256" key="3">
    <source>
        <dbReference type="SAM" id="SignalP"/>
    </source>
</evidence>
<dbReference type="AlphaFoldDB" id="A0AAV9Q442"/>
<feature type="signal peptide" evidence="3">
    <location>
        <begin position="1"/>
        <end position="23"/>
    </location>
</feature>
<comment type="similarity">
    <text evidence="1">Belongs to the peptidase C59 family.</text>
</comment>
<dbReference type="GO" id="GO:0016787">
    <property type="term" value="F:hydrolase activity"/>
    <property type="evidence" value="ECO:0007669"/>
    <property type="project" value="UniProtKB-KW"/>
</dbReference>
<evidence type="ECO:0000313" key="6">
    <source>
        <dbReference type="Proteomes" id="UP001345827"/>
    </source>
</evidence>
<comment type="caution">
    <text evidence="5">The sequence shown here is derived from an EMBL/GenBank/DDBJ whole genome shotgun (WGS) entry which is preliminary data.</text>
</comment>
<keyword evidence="2" id="KW-0378">Hydrolase</keyword>
<dbReference type="CDD" id="cd01902">
    <property type="entry name" value="Ntn_CGH"/>
    <property type="match status" value="1"/>
</dbReference>
<dbReference type="EMBL" id="JAXLQG010000011">
    <property type="protein sequence ID" value="KAK5534451.1"/>
    <property type="molecule type" value="Genomic_DNA"/>
</dbReference>
<proteinExistence type="inferred from homology"/>
<protein>
    <recommendedName>
        <fullName evidence="4">Choloylglycine hydrolase/NAAA C-terminal domain-containing protein</fullName>
    </recommendedName>
</protein>
<dbReference type="PANTHER" id="PTHR35527:SF2">
    <property type="entry name" value="HYDROLASE"/>
    <property type="match status" value="1"/>
</dbReference>
<accession>A0AAV9Q442</accession>
<keyword evidence="6" id="KW-1185">Reference proteome</keyword>
<name>A0AAV9Q442_9PEZI</name>
<feature type="chain" id="PRO_5043373205" description="Choloylglycine hydrolase/NAAA C-terminal domain-containing protein" evidence="3">
    <location>
        <begin position="24"/>
        <end position="354"/>
    </location>
</feature>
<sequence length="354" mass="38724">MIQPSTLFWTLVPLQCLSLGALACSRVNYNSGEQDGNRIVVGRSMDWMVSTNSSLYAFPAGMNRTGAAGNHSLSWQTKYGSVITTGYDISTCDGMNSEGLVGNLLYLADSDYGARNQSIPALTLGLAVQYFLDLYPNVSAAVQDLYQPDGSPKFQVRTEEVIPGVHSTMHVALSDSTGDSAILEWINGKLVVHHSPTYTVMTNEPPFDQQLAIDAYWDPISNFSLPGTDRPADRFARLAHYNRVAPDSADMVSAVATTAGMVRAVSVPLEPTAIDNPNIAPTIWRTYADTKSKTYFFEDALQPMFFWVDFADINLSANGTVMKLPLNVTWSDRVGDMSKQFKQASAYVPMPANN</sequence>
<feature type="domain" description="Choloylglycine hydrolase/NAAA C-terminal" evidence="4">
    <location>
        <begin position="34"/>
        <end position="321"/>
    </location>
</feature>
<organism evidence="5 6">
    <name type="scientific">Vermiconidia calcicola</name>
    <dbReference type="NCBI Taxonomy" id="1690605"/>
    <lineage>
        <taxon>Eukaryota</taxon>
        <taxon>Fungi</taxon>
        <taxon>Dikarya</taxon>
        <taxon>Ascomycota</taxon>
        <taxon>Pezizomycotina</taxon>
        <taxon>Dothideomycetes</taxon>
        <taxon>Dothideomycetidae</taxon>
        <taxon>Mycosphaerellales</taxon>
        <taxon>Extremaceae</taxon>
        <taxon>Vermiconidia</taxon>
    </lineage>
</organism>